<dbReference type="Gene3D" id="3.30.70.3290">
    <property type="match status" value="2"/>
</dbReference>
<dbReference type="InterPro" id="IPR049551">
    <property type="entry name" value="PKS_DH_C"/>
</dbReference>
<comment type="function">
    <text evidence="10">Involved in the biosynthesis of antibiotic erythromycin via the biosynthesis of its aglycone precursor, 6-deoxyerythronolide B (6-dEB).</text>
</comment>
<feature type="region of interest" description="N-terminal hotdog fold" evidence="14">
    <location>
        <begin position="927"/>
        <end position="1048"/>
    </location>
</feature>
<dbReference type="Pfam" id="PF21089">
    <property type="entry name" value="PKS_DH_N"/>
    <property type="match status" value="2"/>
</dbReference>
<evidence type="ECO:0000256" key="5">
    <source>
        <dbReference type="ARBA" id="ARBA00022737"/>
    </source>
</evidence>
<dbReference type="Pfam" id="PF13602">
    <property type="entry name" value="ADH_zinc_N_2"/>
    <property type="match status" value="1"/>
</dbReference>
<feature type="active site" description="Proton donor; for dehydratase activity" evidence="14">
    <location>
        <position position="1129"/>
    </location>
</feature>
<dbReference type="SMART" id="SM00827">
    <property type="entry name" value="PKS_AT"/>
    <property type="match status" value="2"/>
</dbReference>
<dbReference type="InterPro" id="IPR011032">
    <property type="entry name" value="GroES-like_sf"/>
</dbReference>
<dbReference type="PANTHER" id="PTHR43775">
    <property type="entry name" value="FATTY ACID SYNTHASE"/>
    <property type="match status" value="1"/>
</dbReference>
<dbReference type="InterPro" id="IPR020843">
    <property type="entry name" value="ER"/>
</dbReference>
<feature type="compositionally biased region" description="Basic and acidic residues" evidence="15">
    <location>
        <begin position="3849"/>
        <end position="3860"/>
    </location>
</feature>
<dbReference type="SUPFAM" id="SSF55048">
    <property type="entry name" value="Probable ACP-binding domain of malonyl-CoA ACP transacylase"/>
    <property type="match status" value="2"/>
</dbReference>
<dbReference type="SUPFAM" id="SSF50129">
    <property type="entry name" value="GroES-like"/>
    <property type="match status" value="1"/>
</dbReference>
<dbReference type="PROSITE" id="PS52004">
    <property type="entry name" value="KS3_2"/>
    <property type="match status" value="2"/>
</dbReference>
<feature type="active site" description="Proton acceptor; for dehydratase activity" evidence="14">
    <location>
        <position position="2692"/>
    </location>
</feature>
<evidence type="ECO:0000256" key="15">
    <source>
        <dbReference type="SAM" id="MobiDB-lite"/>
    </source>
</evidence>
<dbReference type="FunFam" id="3.40.47.10:FF:000019">
    <property type="entry name" value="Polyketide synthase type I"/>
    <property type="match status" value="2"/>
</dbReference>
<dbReference type="FunFam" id="3.40.366.10:FF:000002">
    <property type="entry name" value="Probable polyketide synthase 2"/>
    <property type="match status" value="1"/>
</dbReference>
<dbReference type="InterPro" id="IPR016035">
    <property type="entry name" value="Acyl_Trfase/lysoPLipase"/>
</dbReference>
<evidence type="ECO:0000256" key="14">
    <source>
        <dbReference type="PROSITE-ProRule" id="PRU01363"/>
    </source>
</evidence>
<dbReference type="InterPro" id="IPR014030">
    <property type="entry name" value="Ketoacyl_synth_N"/>
</dbReference>
<dbReference type="OrthoDB" id="9778690at2"/>
<dbReference type="SMART" id="SM00826">
    <property type="entry name" value="PKS_DH"/>
    <property type="match status" value="2"/>
</dbReference>
<dbReference type="Gene3D" id="3.40.50.720">
    <property type="entry name" value="NAD(P)-binding Rossmann-like Domain"/>
    <property type="match status" value="2"/>
</dbReference>
<keyword evidence="8" id="KW-0012">Acyltransferase</keyword>
<accession>A0A542DBD6</accession>
<feature type="domain" description="PKS/mFAS DH" evidence="18">
    <location>
        <begin position="2660"/>
        <end position="2933"/>
    </location>
</feature>
<gene>
    <name evidence="19" type="ORF">FB471_0006</name>
</gene>
<comment type="pathway">
    <text evidence="11">Antibiotic biosynthesis; erythromycin biosynthesis.</text>
</comment>
<dbReference type="Pfam" id="PF22953">
    <property type="entry name" value="SpnB_Rossmann"/>
    <property type="match status" value="1"/>
</dbReference>
<feature type="domain" description="Ketosynthase family 3 (KS3)" evidence="17">
    <location>
        <begin position="1775"/>
        <end position="2196"/>
    </location>
</feature>
<evidence type="ECO:0000256" key="8">
    <source>
        <dbReference type="ARBA" id="ARBA00023315"/>
    </source>
</evidence>
<dbReference type="InterPro" id="IPR018201">
    <property type="entry name" value="Ketoacyl_synth_AS"/>
</dbReference>
<evidence type="ECO:0000256" key="2">
    <source>
        <dbReference type="ARBA" id="ARBA00022450"/>
    </source>
</evidence>
<dbReference type="InterPro" id="IPR049552">
    <property type="entry name" value="PKS_DH_N"/>
</dbReference>
<dbReference type="InterPro" id="IPR050091">
    <property type="entry name" value="PKS_NRPS_Biosynth_Enz"/>
</dbReference>
<dbReference type="Gene3D" id="3.10.129.110">
    <property type="entry name" value="Polyketide synthase dehydratase"/>
    <property type="match status" value="2"/>
</dbReference>
<feature type="region of interest" description="C-terminal hotdog fold" evidence="14">
    <location>
        <begin position="2797"/>
        <end position="2933"/>
    </location>
</feature>
<dbReference type="SMART" id="SM01294">
    <property type="entry name" value="PKS_PP_betabranch"/>
    <property type="match status" value="2"/>
</dbReference>
<dbReference type="Pfam" id="PF08659">
    <property type="entry name" value="KR"/>
    <property type="match status" value="2"/>
</dbReference>
<feature type="region of interest" description="Disordered" evidence="15">
    <location>
        <begin position="1025"/>
        <end position="1060"/>
    </location>
</feature>
<dbReference type="Pfam" id="PF02801">
    <property type="entry name" value="Ketoacyl-synt_C"/>
    <property type="match status" value="2"/>
</dbReference>
<organism evidence="19 20">
    <name type="scientific">Amycolatopsis cihanbeyliensis</name>
    <dbReference type="NCBI Taxonomy" id="1128664"/>
    <lineage>
        <taxon>Bacteria</taxon>
        <taxon>Bacillati</taxon>
        <taxon>Actinomycetota</taxon>
        <taxon>Actinomycetes</taxon>
        <taxon>Pseudonocardiales</taxon>
        <taxon>Pseudonocardiaceae</taxon>
        <taxon>Amycolatopsis</taxon>
    </lineage>
</organism>
<dbReference type="SUPFAM" id="SSF47336">
    <property type="entry name" value="ACP-like"/>
    <property type="match status" value="2"/>
</dbReference>
<dbReference type="InterPro" id="IPR032821">
    <property type="entry name" value="PKS_assoc"/>
</dbReference>
<dbReference type="Pfam" id="PF14765">
    <property type="entry name" value="PS-DH"/>
    <property type="match status" value="2"/>
</dbReference>
<evidence type="ECO:0000256" key="4">
    <source>
        <dbReference type="ARBA" id="ARBA00022679"/>
    </source>
</evidence>
<dbReference type="InterPro" id="IPR015083">
    <property type="entry name" value="NorB/c/GfsB-D-like_docking"/>
</dbReference>
<evidence type="ECO:0000256" key="10">
    <source>
        <dbReference type="ARBA" id="ARBA00060158"/>
    </source>
</evidence>
<evidence type="ECO:0000256" key="13">
    <source>
        <dbReference type="ARBA" id="ARBA00066981"/>
    </source>
</evidence>
<dbReference type="InterPro" id="IPR042104">
    <property type="entry name" value="PKS_dehydratase_sf"/>
</dbReference>
<comment type="catalytic activity">
    <reaction evidence="9">
        <text>6 (S)-methylmalonyl-CoA + propanoyl-CoA + 6 NADPH + 12 H(+) = 6-deoxyerythronolide B + 6 CO2 + 6 NADP(+) + 7 CoA + H2O</text>
        <dbReference type="Rhea" id="RHEA:23068"/>
        <dbReference type="ChEBI" id="CHEBI:15377"/>
        <dbReference type="ChEBI" id="CHEBI:15378"/>
        <dbReference type="ChEBI" id="CHEBI:16089"/>
        <dbReference type="ChEBI" id="CHEBI:16526"/>
        <dbReference type="ChEBI" id="CHEBI:57287"/>
        <dbReference type="ChEBI" id="CHEBI:57327"/>
        <dbReference type="ChEBI" id="CHEBI:57392"/>
        <dbReference type="ChEBI" id="CHEBI:57783"/>
        <dbReference type="ChEBI" id="CHEBI:58349"/>
        <dbReference type="EC" id="2.3.1.94"/>
    </reaction>
</comment>
<feature type="region of interest" description="Disordered" evidence="15">
    <location>
        <begin position="3849"/>
        <end position="3870"/>
    </location>
</feature>
<comment type="cofactor">
    <cofactor evidence="1">
        <name>pantetheine 4'-phosphate</name>
        <dbReference type="ChEBI" id="CHEBI:47942"/>
    </cofactor>
</comment>
<dbReference type="Proteomes" id="UP000320876">
    <property type="component" value="Unassembled WGS sequence"/>
</dbReference>
<dbReference type="FunFam" id="1.10.1200.10:FF:000007">
    <property type="entry name" value="Probable polyketide synthase pks17"/>
    <property type="match status" value="1"/>
</dbReference>
<dbReference type="InterPro" id="IPR020841">
    <property type="entry name" value="PKS_Beta-ketoAc_synthase_dom"/>
</dbReference>
<dbReference type="PROSITE" id="PS00606">
    <property type="entry name" value="KS3_1"/>
    <property type="match status" value="2"/>
</dbReference>
<dbReference type="SMART" id="SM00822">
    <property type="entry name" value="PKS_KR"/>
    <property type="match status" value="2"/>
</dbReference>
<keyword evidence="5" id="KW-0677">Repeat</keyword>
<dbReference type="GO" id="GO:0004312">
    <property type="term" value="F:fatty acid synthase activity"/>
    <property type="evidence" value="ECO:0007669"/>
    <property type="project" value="TreeGrafter"/>
</dbReference>
<feature type="active site" description="Proton acceptor; for dehydratase activity" evidence="14">
    <location>
        <position position="959"/>
    </location>
</feature>
<dbReference type="InterPro" id="IPR036291">
    <property type="entry name" value="NAD(P)-bd_dom_sf"/>
</dbReference>
<reference evidence="19 20" key="1">
    <citation type="submission" date="2019-06" db="EMBL/GenBank/DDBJ databases">
        <title>Sequencing the genomes of 1000 actinobacteria strains.</title>
        <authorList>
            <person name="Klenk H.-P."/>
        </authorList>
    </citation>
    <scope>NUCLEOTIDE SEQUENCE [LARGE SCALE GENOMIC DNA]</scope>
    <source>
        <strain evidence="19 20">DSM 45679</strain>
    </source>
</reference>
<dbReference type="GO" id="GO:0004315">
    <property type="term" value="F:3-oxoacyl-[acyl-carrier-protein] synthase activity"/>
    <property type="evidence" value="ECO:0007669"/>
    <property type="project" value="InterPro"/>
</dbReference>
<feature type="domain" description="PKS/mFAS DH" evidence="18">
    <location>
        <begin position="927"/>
        <end position="1211"/>
    </location>
</feature>
<dbReference type="InterPro" id="IPR013154">
    <property type="entry name" value="ADH-like_N"/>
</dbReference>
<evidence type="ECO:0000313" key="20">
    <source>
        <dbReference type="Proteomes" id="UP000320876"/>
    </source>
</evidence>
<dbReference type="SUPFAM" id="SSF51735">
    <property type="entry name" value="NAD(P)-binding Rossmann-fold domains"/>
    <property type="match status" value="5"/>
</dbReference>
<dbReference type="EC" id="2.3.1.94" evidence="13"/>
<dbReference type="Pfam" id="PF08240">
    <property type="entry name" value="ADH_N"/>
    <property type="match status" value="1"/>
</dbReference>
<dbReference type="GO" id="GO:0016491">
    <property type="term" value="F:oxidoreductase activity"/>
    <property type="evidence" value="ECO:0007669"/>
    <property type="project" value="InterPro"/>
</dbReference>
<feature type="region of interest" description="N-terminal hotdog fold" evidence="14">
    <location>
        <begin position="2660"/>
        <end position="2784"/>
    </location>
</feature>
<sequence length="3886" mass="404660">MTANEHKLREYLKKVTAELDATRDRLRRLTEAEREPVAVVSMSCRLPGGVRSPADFWRLLAEGADAIGPLPGDRGWDLAGLYDPDPDIPGTVYATAGGFLDDAAEFDAGFFGISPREAVAMDPQQRLLLEGAWEALERARIDPGSLRGDDTGVYLGTNGQDYAALGAGESSEGHTLTGGAASVLAGRVAYVLGLRGPAMTVDTACSSSLVALHSAVRALRGGECSLALAGGATVMATPRLLIEFSRQRGLSADGRCRAFAEAADGTGFAEGSGILVLERLSDALRNEHPVLALIRGSAVNADGASNGLTAPSGEAQQDVIRAALADAGLSPAEVHAVEAHGTGTTLGDPIEARALLAAYGHGREPDRPLWLGGVKSNIGHTQAAAGVAGVIKMVQALRHGEWPRTLHAAEPTSRVDWSAGGVRLLTEPVPLPEGEAPHRAGVSSFGISGTNAHVILEQAATAAEPPAPEAELPAVPLLLSAHTAEALREQARRLADRLTEGPRPADLAWSLATTRSRFRQRAVVLGDREELAAGLTALAEGRPAEGVRLGTQVPGRTAFVFPGQGAQRAGMGRALYGTFTEFAAAFDAACEHLDPLLERPLREIAFAAAGAPGARLLDRTDVTQPALFAFEVALFRLLESWGVGPEYLLGHSIGELAAAHVAGVWSLADACLLVAARGRLMRDLGGSGAMLAVRAGEDEVPRLLAGREDRLCLAAVNGPAAVVLSGQEDAVDELAAACAERGDQARKLPVTQAYHSRGMEPVLADFRAVTEQVTFHRPRLGLVSTVTGELVTDEMCEPEYWVRQVRATVRFAAGVHALNGAGVTRFAELGPDSSGAAMVADCLAGPPKASGVVAAHRGDRPEVESVLGVVAELHLHGAAVDWDRVLAGTGAAAVDLPTYPFQRERYWLEPPPLAAGTGVLELEQVGHPWLAVRPELAEGAGQVLAGRLSLAEQPWLADHALHGTVVLPGTGLIELVTCAARACGAGNVRSLAMVAPLVLPEDGAVRVQVALGADTGGRRSAAVHARAEDGGEWTLHATGEVGTGTATDPDGDPGDDPAFAELRDWPVPGAEDVPMADFYQRFAEQGVDYGPALRTTTRLWRRGDRAYGLVRLPEGMSGAGFGLHPALLDGALNVMRACPAGGQDAESAQVPVECSGMEVYATGHTELRVLVEVRSHPEGRTLAVWLASATGEPVARISALELRPAGAAQLGAAAGTGRGELYRVLPRPVPVQQAVPGERPDTVVLGGSGRIAEVVGCPAVATVDDLPGPDQAPGRIVVDATAAAADPGSVAAAALGTLQRLLRQPAGTELVWVTAAGAGDLTGAAVRGLLRAAGAEHPERVPRLVELDGGAEHLVAALDLTGEPELLLRGSQPYAPRLARADRSTAGDTVALDPAGTVLITGGTGELGHAVAHHLVATHGIRRLVLTSRRGEDAPGARDLVAGLMAAGAEDVRVAACDVSDRDQVSGLLSAVDPEHPLTAVLHLAGVLDDGLLVDHDPERLHRVFAPKVAGALHLDELTRARPPAAFVLFSSAASTMGTAGQGPYAAANAVLDAIATRRRDAGLPATSLAWGLWQQSGGGMTADLGQAGLARLRRRGIRPLPVEHGLRLLDRALRHPEPHLVPIALDLRAVRREAEHGAPVPAVLHELLGGPPRTAAAGVPAPATTRDRLRSLPPRQRIGELAAMVLREAAMVLGIGAPSDLDPRQPLAERGLDSLMAVELRRRLADATGVPLPATVIFDHPAPENITNLLLSTMELDESYVDGSEVVAAARPAEEPVAIVGMGCRYPGGIGSPEELWDLVAGAVDAVGEFPADRGWDLDTLFHPDPDHPGTSYTRSGGFLHDASGFDAGFFGMSPREAVATDAQQRLLLEVSWEALERAGIDPLGLRGSATGVFAGVMYSDYGTLLGGEFEGHQSTGSAPSVASGRVAYALGLEGPAVTVDTACSSSLVSLHLAVQALRLGECSLALAGGVTVMSTPAAFVEFSRQGGLAPDGRCKAFGDAADGVAWSEGVGVLVLERLSDAVRNGRRVLAVVRGSAVNQDGASNGLTAPNGPAQQRVIRQALGSAGLSGVDVDVVEGHGTGTSLGDPIEVQALLATYGQGREVPLLLGSVKSNLGHTQAAAGVAGVIKMVLAMRYGVVPRSLHAEVPSSHVDWSVGAVELLAERAAWPEAGRARRAGVSSFGISGTNAHVILEQPEQNSRPADPDTPEVVPWVLSARTEPALRALASRLAEFLDTHPARRADIGYSLATGRAGLPCRAVLLGAEDAELHAGLRALAGDTPASGLVRATATRTGGLVFVFPGQGAQWLGMARELLDTSPVFAEAMAGCARALAPHLDISPIDALADAEALARVEVVQPTLWAVLVSLAAVWRDLGIHPDAVVGHSQGEVAAAVVAGGLSLEDGALVVARRSHAIAYALAGSGGMASVPLPVEDVEDLLRRFGGRLAVAAVNGPSTAVVSGAVDALEELVGRCAADGIRARILKVDYASHSAQVEVLEETLGELLAPIRPRTGEVPFYSTVTGEPMDTALLDAGYWYRNLRQPVRFHTATRALAATGHDTFIEVSPHPVLTSEIEDTLEGSVEHPVVTGTLRRDDGGTRRLLTSLGHLWGHGVEVDWTRLLPGAGLVDLPTYPFEHERYWPPARAGAPDAAGLGLAAADHAVLAGTVELAEDEGVVLTGRLSLDAHPWLADHRVQDRLLFPGAGFVELAVRAGDETGCGRLAELTLTAPLALPEHGGVRIQVRVAEPGEGGSRAVTIHSRPDDPADAGWTRHATGTLAPGTPEVDTGFAGVWPPPGATEIDLSGCYEYAADQGYGYGPAFRGLTRAWRRDAEVLAEVVLPADATGAEGFGLHPALLDAALHPVLVSGFDLPPGAVPFSWHEVCLHAADARLLRVRLTAVDEGTIAVVAADAEGGPVLSTGGLSLRTVTADPLPGTGAAADSLYTVDWTPVDPPRAAPDGPFGVLGTGLGDRGEVRAAELTELVELPELPELVLMPVSGTGPDVVTAAHETAERVLATVRQWLGHDRCAGSRLVLVTRGALTGADLAAATVWGLLRTASAEHPGRFGLLDLETEADLPLAVPHLLAGEEPQLAVREGEVCAARLVPDRPALAAPPGDRGWRLDVRTPGSVDGLGLVACPAAELELSGRQVRVAVSAAGLNFRDLLSTLGFREVLAALARYESDAGLMGVEAAGTVVETGPEVTGLRPGDRVMGVVAGGFGPMTVVDERQLIVVPAGWSEVTAAGIPAAFLTALYGLVDVSGLRRGERVLIHAGAGGVGMAAIQLAHWLGAEVFATAGEAKWDVLRDLGVAEDHIASSRTLDFEHAFREVAGGAGMDVVLNSLAGEFVDASLRLLTPGGRFTEMGKNDIRPADRYPEIGYRAFDLDEAGTERLGGMLTELADLFEDEVLRPLPTRSWDIRRARDAFRFMGQAKHIGKIVLTVPPAWDRAKAVLITGGTGGLGGELARHLAARGFRKLVLVSRRGPAAEGAPELEAELTAAGCQARILARDLADPTQARELVADLAERDGLTAVVHAAGVLDDGVVETLTAGQLHTVLRPKVDAAWHLHEATRPLGLAGFVLFSSATGVLGTTGQANYAAANTFLDALCARRRADGLPGVSLAWGAWQPATGMTGDMSDVDRARLRRSGLPPLSVEDGLALFDAAATTDTALAVPLRVDRAALGARTDLPAVLRGLGPAGGRRTAARSEGLTRALVERLRGLPQAERAAELSEVVRGQVAAVLGFAGAEAIEATRTFAELGFDSLTAVELRNKLGAAVGHKLPATLVFDYPTTTALVDYLLTTVVGEQRPDTGSAREALDRLETVLAGPGESSGEGEDVLARLERIVSRLRRTAEQDTDRAGPSEEDINSAPVDRLFDLIDENFASAQD</sequence>
<dbReference type="InterPro" id="IPR016036">
    <property type="entry name" value="Malonyl_transacylase_ACP-bd"/>
</dbReference>
<dbReference type="Gene3D" id="3.40.47.10">
    <property type="match status" value="2"/>
</dbReference>
<feature type="region of interest" description="C-terminal hotdog fold" evidence="14">
    <location>
        <begin position="1070"/>
        <end position="1211"/>
    </location>
</feature>
<keyword evidence="4 19" id="KW-0808">Transferase</keyword>
<dbReference type="SUPFAM" id="SSF52151">
    <property type="entry name" value="FabD/lysophospholipase-like"/>
    <property type="match status" value="2"/>
</dbReference>
<dbReference type="SMART" id="SM00825">
    <property type="entry name" value="PKS_KS"/>
    <property type="match status" value="2"/>
</dbReference>
<dbReference type="InterPro" id="IPR057326">
    <property type="entry name" value="KR_dom"/>
</dbReference>
<dbReference type="InterPro" id="IPR001227">
    <property type="entry name" value="Ac_transferase_dom_sf"/>
</dbReference>
<keyword evidence="2" id="KW-0596">Phosphopantetheine</keyword>
<evidence type="ECO:0000256" key="1">
    <source>
        <dbReference type="ARBA" id="ARBA00001957"/>
    </source>
</evidence>
<dbReference type="Pfam" id="PF00550">
    <property type="entry name" value="PP-binding"/>
    <property type="match status" value="2"/>
</dbReference>
<evidence type="ECO:0000256" key="3">
    <source>
        <dbReference type="ARBA" id="ARBA00022553"/>
    </source>
</evidence>
<dbReference type="PANTHER" id="PTHR43775:SF51">
    <property type="entry name" value="INACTIVE PHENOLPHTHIOCEROL SYNTHESIS POLYKETIDE SYNTHASE TYPE I PKS1-RELATED"/>
    <property type="match status" value="1"/>
</dbReference>
<dbReference type="GO" id="GO:0031177">
    <property type="term" value="F:phosphopantetheine binding"/>
    <property type="evidence" value="ECO:0007669"/>
    <property type="project" value="InterPro"/>
</dbReference>
<dbReference type="PROSITE" id="PS52019">
    <property type="entry name" value="PKS_MFAS_DH"/>
    <property type="match status" value="2"/>
</dbReference>
<dbReference type="Gene3D" id="1.10.1200.10">
    <property type="entry name" value="ACP-like"/>
    <property type="match status" value="2"/>
</dbReference>
<keyword evidence="6" id="KW-0045">Antibiotic biosynthesis</keyword>
<evidence type="ECO:0000259" key="18">
    <source>
        <dbReference type="PROSITE" id="PS52019"/>
    </source>
</evidence>
<dbReference type="CDD" id="cd05195">
    <property type="entry name" value="enoyl_red"/>
    <property type="match status" value="1"/>
</dbReference>
<evidence type="ECO:0000259" key="17">
    <source>
        <dbReference type="PROSITE" id="PS52004"/>
    </source>
</evidence>
<dbReference type="GO" id="GO:0006633">
    <property type="term" value="P:fatty acid biosynthetic process"/>
    <property type="evidence" value="ECO:0007669"/>
    <property type="project" value="InterPro"/>
</dbReference>
<protein>
    <recommendedName>
        <fullName evidence="13">6-deoxyerythronolide-B synthase</fullName>
        <ecNumber evidence="13">2.3.1.94</ecNumber>
    </recommendedName>
</protein>
<comment type="caution">
    <text evidence="19">The sequence shown here is derived from an EMBL/GenBank/DDBJ whole genome shotgun (WGS) entry which is preliminary data.</text>
</comment>
<evidence type="ECO:0000256" key="12">
    <source>
        <dbReference type="ARBA" id="ARBA00063272"/>
    </source>
</evidence>
<dbReference type="InterPro" id="IPR014043">
    <property type="entry name" value="Acyl_transferase_dom"/>
</dbReference>
<dbReference type="PROSITE" id="PS00012">
    <property type="entry name" value="PHOSPHOPANTETHEINE"/>
    <property type="match status" value="1"/>
</dbReference>
<dbReference type="SMART" id="SM00829">
    <property type="entry name" value="PKS_ER"/>
    <property type="match status" value="1"/>
</dbReference>
<dbReference type="InterPro" id="IPR014031">
    <property type="entry name" value="Ketoacyl_synth_C"/>
</dbReference>
<feature type="domain" description="Ketosynthase family 3 (KS3)" evidence="17">
    <location>
        <begin position="34"/>
        <end position="458"/>
    </location>
</feature>
<evidence type="ECO:0000259" key="16">
    <source>
        <dbReference type="PROSITE" id="PS50075"/>
    </source>
</evidence>
<feature type="active site" description="Proton donor; for dehydratase activity" evidence="14">
    <location>
        <position position="2857"/>
    </location>
</feature>
<keyword evidence="3" id="KW-0597">Phosphoprotein</keyword>
<name>A0A542DBD6_AMYCI</name>
<evidence type="ECO:0000313" key="19">
    <source>
        <dbReference type="EMBL" id="TQJ00391.1"/>
    </source>
</evidence>
<dbReference type="FunFam" id="3.40.50.720:FF:000209">
    <property type="entry name" value="Polyketide synthase Pks12"/>
    <property type="match status" value="1"/>
</dbReference>
<dbReference type="Pfam" id="PF00698">
    <property type="entry name" value="Acyl_transf_1"/>
    <property type="match status" value="2"/>
</dbReference>
<dbReference type="SUPFAM" id="SSF53901">
    <property type="entry name" value="Thiolase-like"/>
    <property type="match status" value="2"/>
</dbReference>
<dbReference type="InterPro" id="IPR013968">
    <property type="entry name" value="PKS_KR"/>
</dbReference>
<comment type="subunit">
    <text evidence="12">Homodimer. Erythronolide synthase is composed of EryAI, EryAII and EryAIII multimodular (2 modules) polypeptides each coding for a functional synthase subunit which participates in 2 of the six FAS-like elongation steps required for formation of the polyketide. Module 1, 2, 3, 4, 5, and 6 participating in biosynthesis steps 1, 2, 3, 4, 5, and 6, respectively.</text>
</comment>
<dbReference type="InterPro" id="IPR006162">
    <property type="entry name" value="Ppantetheine_attach_site"/>
</dbReference>
<dbReference type="EMBL" id="VFML01000001">
    <property type="protein sequence ID" value="TQJ00391.1"/>
    <property type="molecule type" value="Genomic_DNA"/>
</dbReference>
<dbReference type="InterPro" id="IPR049900">
    <property type="entry name" value="PKS_mFAS_DH"/>
</dbReference>
<dbReference type="Pfam" id="PF16197">
    <property type="entry name" value="KAsynt_C_assoc"/>
    <property type="match status" value="2"/>
</dbReference>
<evidence type="ECO:0000256" key="11">
    <source>
        <dbReference type="ARBA" id="ARBA00060622"/>
    </source>
</evidence>
<evidence type="ECO:0000256" key="9">
    <source>
        <dbReference type="ARBA" id="ARBA00052442"/>
    </source>
</evidence>
<dbReference type="InterPro" id="IPR020807">
    <property type="entry name" value="PKS_DH"/>
</dbReference>
<dbReference type="InterPro" id="IPR009081">
    <property type="entry name" value="PP-bd_ACP"/>
</dbReference>
<evidence type="ECO:0000256" key="6">
    <source>
        <dbReference type="ARBA" id="ARBA00023194"/>
    </source>
</evidence>
<dbReference type="GO" id="GO:0033068">
    <property type="term" value="P:macrolide biosynthetic process"/>
    <property type="evidence" value="ECO:0007669"/>
    <property type="project" value="UniProtKB-ARBA"/>
</dbReference>
<dbReference type="GO" id="GO:0047879">
    <property type="term" value="F:erythronolide synthase activity"/>
    <property type="evidence" value="ECO:0007669"/>
    <property type="project" value="UniProtKB-EC"/>
</dbReference>
<dbReference type="Gene3D" id="3.40.366.10">
    <property type="entry name" value="Malonyl-Coenzyme A Acyl Carrier Protein, domain 2"/>
    <property type="match status" value="2"/>
</dbReference>
<keyword evidence="20" id="KW-1185">Reference proteome</keyword>
<feature type="domain" description="Carrier" evidence="16">
    <location>
        <begin position="3726"/>
        <end position="3801"/>
    </location>
</feature>
<dbReference type="InterPro" id="IPR055123">
    <property type="entry name" value="SpnB-like_Rossmann"/>
</dbReference>
<dbReference type="CDD" id="cd00833">
    <property type="entry name" value="PKS"/>
    <property type="match status" value="2"/>
</dbReference>
<dbReference type="CDD" id="cd08956">
    <property type="entry name" value="KR_3_FAS_SDR_x"/>
    <property type="match status" value="2"/>
</dbReference>
<dbReference type="Gene3D" id="3.90.180.10">
    <property type="entry name" value="Medium-chain alcohol dehydrogenases, catalytic domain"/>
    <property type="match status" value="1"/>
</dbReference>
<dbReference type="Pfam" id="PF00109">
    <property type="entry name" value="ketoacyl-synt"/>
    <property type="match status" value="2"/>
</dbReference>
<keyword evidence="7" id="KW-0511">Multifunctional enzyme</keyword>
<dbReference type="InterPro" id="IPR020806">
    <property type="entry name" value="PKS_PP-bd"/>
</dbReference>
<proteinExistence type="predicted"/>
<dbReference type="Pfam" id="PF08990">
    <property type="entry name" value="Docking"/>
    <property type="match status" value="1"/>
</dbReference>
<dbReference type="InterPro" id="IPR036736">
    <property type="entry name" value="ACP-like_sf"/>
</dbReference>
<dbReference type="PROSITE" id="PS50075">
    <property type="entry name" value="CARRIER"/>
    <property type="match status" value="2"/>
</dbReference>
<feature type="domain" description="Carrier" evidence="16">
    <location>
        <begin position="1680"/>
        <end position="1755"/>
    </location>
</feature>
<dbReference type="InterPro" id="IPR016039">
    <property type="entry name" value="Thiolase-like"/>
</dbReference>
<evidence type="ECO:0000256" key="7">
    <source>
        <dbReference type="ARBA" id="ARBA00023268"/>
    </source>
</evidence>
<dbReference type="Gene3D" id="3.40.50.11460">
    <property type="match status" value="1"/>
</dbReference>
<dbReference type="SMART" id="SM00823">
    <property type="entry name" value="PKS_PP"/>
    <property type="match status" value="2"/>
</dbReference>